<comment type="cofactor">
    <cofactor evidence="8">
        <name>FMN</name>
        <dbReference type="ChEBI" id="CHEBI:58210"/>
    </cofactor>
    <text evidence="8">Binds 1 FMN per subunit.</text>
</comment>
<dbReference type="GO" id="GO:0016491">
    <property type="term" value="F:oxidoreductase activity"/>
    <property type="evidence" value="ECO:0007669"/>
    <property type="project" value="UniProtKB-UniRule"/>
</dbReference>
<dbReference type="InterPro" id="IPR029479">
    <property type="entry name" value="Nitroreductase"/>
</dbReference>
<dbReference type="RefSeq" id="WP_257771355.1">
    <property type="nucleotide sequence ID" value="NZ_CP102480.1"/>
</dbReference>
<evidence type="ECO:0000256" key="1">
    <source>
        <dbReference type="ARBA" id="ARBA00007118"/>
    </source>
</evidence>
<gene>
    <name evidence="10" type="ORF">NUH88_08380</name>
</gene>
<dbReference type="AlphaFoldDB" id="A0A9J7AWM8"/>
<dbReference type="PIRSF" id="PIRSF000232">
    <property type="entry name" value="YdjA"/>
    <property type="match status" value="1"/>
</dbReference>
<protein>
    <recommendedName>
        <fullName evidence="7">Putative NAD(P)H nitroreductase</fullName>
        <ecNumber evidence="7">1.-.-.-</ecNumber>
    </recommendedName>
</protein>
<feature type="binding site" evidence="8">
    <location>
        <position position="41"/>
    </location>
    <ligand>
        <name>FMN</name>
        <dbReference type="ChEBI" id="CHEBI:58210"/>
        <note>ligand shared between dimeric partners</note>
    </ligand>
</feature>
<dbReference type="InterPro" id="IPR052530">
    <property type="entry name" value="NAD(P)H_nitroreductase"/>
</dbReference>
<evidence type="ECO:0000256" key="6">
    <source>
        <dbReference type="ARBA" id="ARBA00023027"/>
    </source>
</evidence>
<feature type="binding site" description="in other chain" evidence="8">
    <location>
        <begin position="136"/>
        <end position="138"/>
    </location>
    <ligand>
        <name>FMN</name>
        <dbReference type="ChEBI" id="CHEBI:58210"/>
        <note>ligand shared between dimeric partners</note>
    </ligand>
</feature>
<name>A0A9J7AWM8_9PROT</name>
<evidence type="ECO:0000256" key="3">
    <source>
        <dbReference type="ARBA" id="ARBA00022643"/>
    </source>
</evidence>
<dbReference type="EC" id="1.-.-.-" evidence="7"/>
<evidence type="ECO:0000256" key="8">
    <source>
        <dbReference type="PIRSR" id="PIRSR000232-1"/>
    </source>
</evidence>
<keyword evidence="4 7" id="KW-0521">NADP</keyword>
<dbReference type="PANTHER" id="PTHR43821:SF1">
    <property type="entry name" value="NAD(P)H NITROREDUCTASE YDJA-RELATED"/>
    <property type="match status" value="1"/>
</dbReference>
<keyword evidence="2 7" id="KW-0285">Flavoprotein</keyword>
<evidence type="ECO:0000259" key="9">
    <source>
        <dbReference type="Pfam" id="PF00881"/>
    </source>
</evidence>
<dbReference type="KEGG" id="naci:NUH88_08380"/>
<feature type="binding site" description="in other chain" evidence="8">
    <location>
        <begin position="10"/>
        <end position="12"/>
    </location>
    <ligand>
        <name>FMN</name>
        <dbReference type="ChEBI" id="CHEBI:58210"/>
        <note>ligand shared between dimeric partners</note>
    </ligand>
</feature>
<comment type="similarity">
    <text evidence="1 7">Belongs to the nitroreductase family.</text>
</comment>
<accession>A0A9J7AWM8</accession>
<feature type="binding site" evidence="8">
    <location>
        <position position="37"/>
    </location>
    <ligand>
        <name>FMN</name>
        <dbReference type="ChEBI" id="CHEBI:58210"/>
        <note>ligand shared between dimeric partners</note>
    </ligand>
</feature>
<dbReference type="EMBL" id="CP102480">
    <property type="protein sequence ID" value="UUX51704.1"/>
    <property type="molecule type" value="Genomic_DNA"/>
</dbReference>
<dbReference type="SUPFAM" id="SSF55469">
    <property type="entry name" value="FMN-dependent nitroreductase-like"/>
    <property type="match status" value="1"/>
</dbReference>
<keyword evidence="6 7" id="KW-0520">NAD</keyword>
<evidence type="ECO:0000256" key="5">
    <source>
        <dbReference type="ARBA" id="ARBA00023002"/>
    </source>
</evidence>
<keyword evidence="11" id="KW-1185">Reference proteome</keyword>
<evidence type="ECO:0000313" key="10">
    <source>
        <dbReference type="EMBL" id="UUX51704.1"/>
    </source>
</evidence>
<dbReference type="Gene3D" id="3.40.109.10">
    <property type="entry name" value="NADH Oxidase"/>
    <property type="match status" value="1"/>
</dbReference>
<reference evidence="10" key="1">
    <citation type="submission" date="2022-08" db="EMBL/GenBank/DDBJ databases">
        <title>Nisaea acidiphila sp. nov., isolated from a marine algal debris and emended description of the genus Nisaea Urios et al. 2008.</title>
        <authorList>
            <person name="Kwon K."/>
        </authorList>
    </citation>
    <scope>NUCLEOTIDE SEQUENCE</scope>
    <source>
        <strain evidence="10">MEBiC11861</strain>
    </source>
</reference>
<evidence type="ECO:0000256" key="4">
    <source>
        <dbReference type="ARBA" id="ARBA00022857"/>
    </source>
</evidence>
<dbReference type="PANTHER" id="PTHR43821">
    <property type="entry name" value="NAD(P)H NITROREDUCTASE YDJA-RELATED"/>
    <property type="match status" value="1"/>
</dbReference>
<organism evidence="10 11">
    <name type="scientific">Nisaea acidiphila</name>
    <dbReference type="NCBI Taxonomy" id="1862145"/>
    <lineage>
        <taxon>Bacteria</taxon>
        <taxon>Pseudomonadati</taxon>
        <taxon>Pseudomonadota</taxon>
        <taxon>Alphaproteobacteria</taxon>
        <taxon>Rhodospirillales</taxon>
        <taxon>Thalassobaculaceae</taxon>
        <taxon>Nisaea</taxon>
    </lineage>
</organism>
<proteinExistence type="inferred from homology"/>
<dbReference type="Proteomes" id="UP001060336">
    <property type="component" value="Chromosome"/>
</dbReference>
<sequence length="190" mass="20727">MEAIDLLLTRRSVVAKDMVGPGPDAAELDKILTAGIRVPDHGKIGPWRIQVLHEDGQKALGEIFAARFAEIWGEDATENMLAFERARPSRAPVLLVVTANLHPEHKVPLIEQQMSGGAVCMNLLNAAHALGYVAQWLTEWPAFDEGVKKALGHAPETEIIGFIYIGSAATPPQERPRPDLATVVSEWTRA</sequence>
<evidence type="ECO:0000256" key="7">
    <source>
        <dbReference type="PIRNR" id="PIRNR000232"/>
    </source>
</evidence>
<dbReference type="CDD" id="cd02135">
    <property type="entry name" value="YdjA-like"/>
    <property type="match status" value="1"/>
</dbReference>
<dbReference type="InterPro" id="IPR000415">
    <property type="entry name" value="Nitroreductase-like"/>
</dbReference>
<keyword evidence="5 7" id="KW-0560">Oxidoreductase</keyword>
<evidence type="ECO:0000313" key="11">
    <source>
        <dbReference type="Proteomes" id="UP001060336"/>
    </source>
</evidence>
<evidence type="ECO:0000256" key="2">
    <source>
        <dbReference type="ARBA" id="ARBA00022630"/>
    </source>
</evidence>
<dbReference type="InterPro" id="IPR026021">
    <property type="entry name" value="YdjA-like"/>
</dbReference>
<feature type="domain" description="Nitroreductase" evidence="9">
    <location>
        <begin position="23"/>
        <end position="166"/>
    </location>
</feature>
<dbReference type="Pfam" id="PF00881">
    <property type="entry name" value="Nitroreductase"/>
    <property type="match status" value="1"/>
</dbReference>
<keyword evidence="3 7" id="KW-0288">FMN</keyword>